<evidence type="ECO:0000313" key="2">
    <source>
        <dbReference type="Proteomes" id="UP000030742"/>
    </source>
</evidence>
<dbReference type="AlphaFoldDB" id="U4UC88"/>
<sequence>MRKPANRGEIVQNMGHFPVWLRHCFVLRVTCVAPFRPIKPPSGGLGCPCWLQGRLGVGAIGNTAPNVVDRKSKYRGGGRAASHEPCSKRFFVYKYASQRKI</sequence>
<organism evidence="1 2">
    <name type="scientific">Dendroctonus ponderosae</name>
    <name type="common">Mountain pine beetle</name>
    <dbReference type="NCBI Taxonomy" id="77166"/>
    <lineage>
        <taxon>Eukaryota</taxon>
        <taxon>Metazoa</taxon>
        <taxon>Ecdysozoa</taxon>
        <taxon>Arthropoda</taxon>
        <taxon>Hexapoda</taxon>
        <taxon>Insecta</taxon>
        <taxon>Pterygota</taxon>
        <taxon>Neoptera</taxon>
        <taxon>Endopterygota</taxon>
        <taxon>Coleoptera</taxon>
        <taxon>Polyphaga</taxon>
        <taxon>Cucujiformia</taxon>
        <taxon>Curculionidae</taxon>
        <taxon>Scolytinae</taxon>
        <taxon>Dendroctonus</taxon>
    </lineage>
</organism>
<proteinExistence type="predicted"/>
<name>U4UC88_DENPD</name>
<accession>U4UC88</accession>
<gene>
    <name evidence="1" type="ORF">D910_08019</name>
</gene>
<reference evidence="1 2" key="1">
    <citation type="journal article" date="2013" name="Genome Biol.">
        <title>Draft genome of the mountain pine beetle, Dendroctonus ponderosae Hopkins, a major forest pest.</title>
        <authorList>
            <person name="Keeling C.I."/>
            <person name="Yuen M.M."/>
            <person name="Liao N.Y."/>
            <person name="Docking T.R."/>
            <person name="Chan S.K."/>
            <person name="Taylor G.A."/>
            <person name="Palmquist D.L."/>
            <person name="Jackman S.D."/>
            <person name="Nguyen A."/>
            <person name="Li M."/>
            <person name="Henderson H."/>
            <person name="Janes J.K."/>
            <person name="Zhao Y."/>
            <person name="Pandoh P."/>
            <person name="Moore R."/>
            <person name="Sperling F.A."/>
            <person name="Huber D.P."/>
            <person name="Birol I."/>
            <person name="Jones S.J."/>
            <person name="Bohlmann J."/>
        </authorList>
    </citation>
    <scope>NUCLEOTIDE SEQUENCE</scope>
</reference>
<protein>
    <submittedName>
        <fullName evidence="1">Uncharacterized protein</fullName>
    </submittedName>
</protein>
<evidence type="ECO:0000313" key="1">
    <source>
        <dbReference type="EMBL" id="ERL90672.1"/>
    </source>
</evidence>
<dbReference type="Proteomes" id="UP000030742">
    <property type="component" value="Unassembled WGS sequence"/>
</dbReference>
<dbReference type="EMBL" id="KB632256">
    <property type="protein sequence ID" value="ERL90672.1"/>
    <property type="molecule type" value="Genomic_DNA"/>
</dbReference>